<organism evidence="2 3">
    <name type="scientific">Halobellus limi</name>
    <dbReference type="NCBI Taxonomy" id="699433"/>
    <lineage>
        <taxon>Archaea</taxon>
        <taxon>Methanobacteriati</taxon>
        <taxon>Methanobacteriota</taxon>
        <taxon>Stenosarchaea group</taxon>
        <taxon>Halobacteria</taxon>
        <taxon>Halobacteriales</taxon>
        <taxon>Haloferacaceae</taxon>
        <taxon>Halobellus</taxon>
    </lineage>
</organism>
<sequence>MGLSGTIDSAVYEGLKDVLQRYPFVTRVTYEPDSITKKFLRAHIDPARLDPSIGPNPPTLDVEWRFTADDQYYRIHYADPNTGFNCGWHRDDDHPELGPVHFQYENPTTGAADHQHATFENEIPTEVLWTALDRLFEEKLPER</sequence>
<reference evidence="2 3" key="1">
    <citation type="submission" date="2016-10" db="EMBL/GenBank/DDBJ databases">
        <authorList>
            <person name="de Groot N.N."/>
        </authorList>
    </citation>
    <scope>NUCLEOTIDE SEQUENCE [LARGE SCALE GENOMIC DNA]</scope>
    <source>
        <strain evidence="2 3">CGMCC 1.10331</strain>
    </source>
</reference>
<dbReference type="KEGG" id="hlm:DV707_05810"/>
<evidence type="ECO:0000313" key="2">
    <source>
        <dbReference type="EMBL" id="SEF66563.1"/>
    </source>
</evidence>
<evidence type="ECO:0000313" key="3">
    <source>
        <dbReference type="Proteomes" id="UP000236740"/>
    </source>
</evidence>
<evidence type="ECO:0000313" key="1">
    <source>
        <dbReference type="EMBL" id="QCC47225.1"/>
    </source>
</evidence>
<proteinExistence type="predicted"/>
<keyword evidence="3" id="KW-1185">Reference proteome</keyword>
<dbReference type="Proteomes" id="UP000236740">
    <property type="component" value="Unassembled WGS sequence"/>
</dbReference>
<dbReference type="EMBL" id="CP031311">
    <property type="protein sequence ID" value="QCC47225.1"/>
    <property type="molecule type" value="Genomic_DNA"/>
</dbReference>
<dbReference type="AlphaFoldDB" id="A0A1H5TUU3"/>
<accession>A0A1H5TUU3</accession>
<dbReference type="RefSeq" id="WP_103990175.1">
    <property type="nucleotide sequence ID" value="NZ_CP031311.1"/>
</dbReference>
<dbReference type="OrthoDB" id="165318at2157"/>
<dbReference type="EMBL" id="FNVN01000001">
    <property type="protein sequence ID" value="SEF66563.1"/>
    <property type="molecule type" value="Genomic_DNA"/>
</dbReference>
<gene>
    <name evidence="1" type="ORF">DV707_05810</name>
    <name evidence="2" type="ORF">SAMN04488133_0387</name>
</gene>
<evidence type="ECO:0000313" key="4">
    <source>
        <dbReference type="Proteomes" id="UP000296733"/>
    </source>
</evidence>
<dbReference type="Proteomes" id="UP000296733">
    <property type="component" value="Chromosome"/>
</dbReference>
<dbReference type="GeneID" id="39857583"/>
<protein>
    <submittedName>
        <fullName evidence="2">Uncharacterized protein</fullName>
    </submittedName>
</protein>
<name>A0A1H5TUU3_9EURY</name>
<reference evidence="1 4" key="2">
    <citation type="journal article" date="2019" name="Nat. Commun.">
        <title>A new type of DNA phosphorothioation-based antiviral system in archaea.</title>
        <authorList>
            <person name="Xiong L."/>
            <person name="Liu S."/>
            <person name="Chen S."/>
            <person name="Xiao Y."/>
            <person name="Zhu B."/>
            <person name="Gao Y."/>
            <person name="Zhang Y."/>
            <person name="Chen B."/>
            <person name="Luo J."/>
            <person name="Deng Z."/>
            <person name="Chen X."/>
            <person name="Wang L."/>
            <person name="Chen S."/>
        </authorList>
    </citation>
    <scope>NUCLEOTIDE SEQUENCE [LARGE SCALE GENOMIC DNA]</scope>
    <source>
        <strain evidence="1 4">CGMCC 1.10331</strain>
    </source>
</reference>